<evidence type="ECO:0000256" key="1">
    <source>
        <dbReference type="SAM" id="Phobius"/>
    </source>
</evidence>
<keyword evidence="3" id="KW-1185">Reference proteome</keyword>
<dbReference type="AlphaFoldDB" id="A0A6A5S2A3"/>
<dbReference type="Proteomes" id="UP000800082">
    <property type="component" value="Unassembled WGS sequence"/>
</dbReference>
<feature type="transmembrane region" description="Helical" evidence="1">
    <location>
        <begin position="32"/>
        <end position="50"/>
    </location>
</feature>
<proteinExistence type="predicted"/>
<dbReference type="RefSeq" id="XP_033453686.1">
    <property type="nucleotide sequence ID" value="XM_033590827.1"/>
</dbReference>
<keyword evidence="1" id="KW-0812">Transmembrane</keyword>
<accession>A0A6A5S2A3</accession>
<protein>
    <submittedName>
        <fullName evidence="2">Uncharacterized protein</fullName>
    </submittedName>
</protein>
<gene>
    <name evidence="2" type="ORF">M421DRAFT_415782</name>
</gene>
<evidence type="ECO:0000313" key="3">
    <source>
        <dbReference type="Proteomes" id="UP000800082"/>
    </source>
</evidence>
<keyword evidence="1" id="KW-0472">Membrane</keyword>
<evidence type="ECO:0000313" key="2">
    <source>
        <dbReference type="EMBL" id="KAF1933438.1"/>
    </source>
</evidence>
<keyword evidence="1" id="KW-1133">Transmembrane helix</keyword>
<dbReference type="GeneID" id="54348495"/>
<sequence>MSVILNTLGTRYLSSILGRSTAEDVRYDGPTGYIGIGGISTVSMSLYLCGSKVHYRQ</sequence>
<reference evidence="2" key="1">
    <citation type="journal article" date="2020" name="Stud. Mycol.">
        <title>101 Dothideomycetes genomes: a test case for predicting lifestyles and emergence of pathogens.</title>
        <authorList>
            <person name="Haridas S."/>
            <person name="Albert R."/>
            <person name="Binder M."/>
            <person name="Bloem J."/>
            <person name="Labutti K."/>
            <person name="Salamov A."/>
            <person name="Andreopoulos B."/>
            <person name="Baker S."/>
            <person name="Barry K."/>
            <person name="Bills G."/>
            <person name="Bluhm B."/>
            <person name="Cannon C."/>
            <person name="Castanera R."/>
            <person name="Culley D."/>
            <person name="Daum C."/>
            <person name="Ezra D."/>
            <person name="Gonzalez J."/>
            <person name="Henrissat B."/>
            <person name="Kuo A."/>
            <person name="Liang C."/>
            <person name="Lipzen A."/>
            <person name="Lutzoni F."/>
            <person name="Magnuson J."/>
            <person name="Mondo S."/>
            <person name="Nolan M."/>
            <person name="Ohm R."/>
            <person name="Pangilinan J."/>
            <person name="Park H.-J."/>
            <person name="Ramirez L."/>
            <person name="Alfaro M."/>
            <person name="Sun H."/>
            <person name="Tritt A."/>
            <person name="Yoshinaga Y."/>
            <person name="Zwiers L.-H."/>
            <person name="Turgeon B."/>
            <person name="Goodwin S."/>
            <person name="Spatafora J."/>
            <person name="Crous P."/>
            <person name="Grigoriev I."/>
        </authorList>
    </citation>
    <scope>NUCLEOTIDE SEQUENCE</scope>
    <source>
        <strain evidence="2">CBS 183.55</strain>
    </source>
</reference>
<dbReference type="EMBL" id="ML978957">
    <property type="protein sequence ID" value="KAF1933438.1"/>
    <property type="molecule type" value="Genomic_DNA"/>
</dbReference>
<organism evidence="2 3">
    <name type="scientific">Didymella exigua CBS 183.55</name>
    <dbReference type="NCBI Taxonomy" id="1150837"/>
    <lineage>
        <taxon>Eukaryota</taxon>
        <taxon>Fungi</taxon>
        <taxon>Dikarya</taxon>
        <taxon>Ascomycota</taxon>
        <taxon>Pezizomycotina</taxon>
        <taxon>Dothideomycetes</taxon>
        <taxon>Pleosporomycetidae</taxon>
        <taxon>Pleosporales</taxon>
        <taxon>Pleosporineae</taxon>
        <taxon>Didymellaceae</taxon>
        <taxon>Didymella</taxon>
    </lineage>
</organism>
<name>A0A6A5S2A3_9PLEO</name>